<accession>A0ABR3JRS9</accession>
<name>A0ABR3JRS9_9AGAR</name>
<comment type="caution">
    <text evidence="1">The sequence shown here is derived from an EMBL/GenBank/DDBJ whole genome shotgun (WGS) entry which is preliminary data.</text>
</comment>
<organism evidence="1 2">
    <name type="scientific">Hohenbuehelia grisea</name>
    <dbReference type="NCBI Taxonomy" id="104357"/>
    <lineage>
        <taxon>Eukaryota</taxon>
        <taxon>Fungi</taxon>
        <taxon>Dikarya</taxon>
        <taxon>Basidiomycota</taxon>
        <taxon>Agaricomycotina</taxon>
        <taxon>Agaricomycetes</taxon>
        <taxon>Agaricomycetidae</taxon>
        <taxon>Agaricales</taxon>
        <taxon>Pleurotineae</taxon>
        <taxon>Pleurotaceae</taxon>
        <taxon>Hohenbuehelia</taxon>
    </lineage>
</organism>
<dbReference type="EMBL" id="JASNQZ010000004">
    <property type="protein sequence ID" value="KAL0958564.1"/>
    <property type="molecule type" value="Genomic_DNA"/>
</dbReference>
<keyword evidence="2" id="KW-1185">Reference proteome</keyword>
<sequence>MPDVLLKRVLTPTDPNGVKLHPSVVKDKTECLHTRGAAVRNTGRPDLAVYQPLPDGWHTRESYLFYGWAISDDMLHIMLGESPETGIKGDLHFRALQYLRFRTGFKHFMFVNGKVDANTPSDRVVQLESTQALRIFAVSCSKNKRLFMRRPLKAQMKCMVNLFGEEPRWYEDLHLKREFSTYEISY</sequence>
<evidence type="ECO:0000313" key="2">
    <source>
        <dbReference type="Proteomes" id="UP001556367"/>
    </source>
</evidence>
<gene>
    <name evidence="1" type="ORF">HGRIS_000704</name>
</gene>
<protein>
    <submittedName>
        <fullName evidence="1">Uncharacterized protein</fullName>
    </submittedName>
</protein>
<reference evidence="2" key="1">
    <citation type="submission" date="2024-06" db="EMBL/GenBank/DDBJ databases">
        <title>Multi-omics analyses provide insights into the biosynthesis of the anticancer antibiotic pleurotin in Hohenbuehelia grisea.</title>
        <authorList>
            <person name="Weaver J.A."/>
            <person name="Alberti F."/>
        </authorList>
    </citation>
    <scope>NUCLEOTIDE SEQUENCE [LARGE SCALE GENOMIC DNA]</scope>
    <source>
        <strain evidence="2">T-177</strain>
    </source>
</reference>
<proteinExistence type="predicted"/>
<dbReference type="Proteomes" id="UP001556367">
    <property type="component" value="Unassembled WGS sequence"/>
</dbReference>
<evidence type="ECO:0000313" key="1">
    <source>
        <dbReference type="EMBL" id="KAL0958564.1"/>
    </source>
</evidence>